<gene>
    <name evidence="1" type="ORF">S01H1_81782</name>
</gene>
<proteinExistence type="predicted"/>
<sequence>MFAAEAKPAAKPVVNVVFIRPEKPLIVSWPGGNCDTDAQQALFTKTLTDAAEKLGVQLQVRAKPMV</sequence>
<reference evidence="1" key="1">
    <citation type="journal article" date="2014" name="Front. Microbiol.">
        <title>High frequency of phylogenetically diverse reductive dehalogenase-homologous genes in deep subseafloor sedimentary metagenomes.</title>
        <authorList>
            <person name="Kawai M."/>
            <person name="Futagami T."/>
            <person name="Toyoda A."/>
            <person name="Takaki Y."/>
            <person name="Nishi S."/>
            <person name="Hori S."/>
            <person name="Arai W."/>
            <person name="Tsubouchi T."/>
            <person name="Morono Y."/>
            <person name="Uchiyama I."/>
            <person name="Ito T."/>
            <person name="Fujiyama A."/>
            <person name="Inagaki F."/>
            <person name="Takami H."/>
        </authorList>
    </citation>
    <scope>NUCLEOTIDE SEQUENCE</scope>
    <source>
        <strain evidence="1">Expedition CK06-06</strain>
    </source>
</reference>
<protein>
    <submittedName>
        <fullName evidence="1">Uncharacterized protein</fullName>
    </submittedName>
</protein>
<comment type="caution">
    <text evidence="1">The sequence shown here is derived from an EMBL/GenBank/DDBJ whole genome shotgun (WGS) entry which is preliminary data.</text>
</comment>
<organism evidence="1">
    <name type="scientific">marine sediment metagenome</name>
    <dbReference type="NCBI Taxonomy" id="412755"/>
    <lineage>
        <taxon>unclassified sequences</taxon>
        <taxon>metagenomes</taxon>
        <taxon>ecological metagenomes</taxon>
    </lineage>
</organism>
<dbReference type="AlphaFoldDB" id="X0XPN9"/>
<dbReference type="EMBL" id="BARS01055387">
    <property type="protein sequence ID" value="GAG45170.1"/>
    <property type="molecule type" value="Genomic_DNA"/>
</dbReference>
<accession>X0XPN9</accession>
<feature type="non-terminal residue" evidence="1">
    <location>
        <position position="66"/>
    </location>
</feature>
<name>X0XPN9_9ZZZZ</name>
<evidence type="ECO:0000313" key="1">
    <source>
        <dbReference type="EMBL" id="GAG45170.1"/>
    </source>
</evidence>